<evidence type="ECO:0000313" key="1">
    <source>
        <dbReference type="EMBL" id="KAK0040040.1"/>
    </source>
</evidence>
<dbReference type="EMBL" id="JASAOG010000362">
    <property type="protein sequence ID" value="KAK0040040.1"/>
    <property type="molecule type" value="Genomic_DNA"/>
</dbReference>
<reference evidence="1" key="1">
    <citation type="journal article" date="2023" name="PLoS Negl. Trop. Dis.">
        <title>A genome sequence for Biomphalaria pfeifferi, the major vector snail for the human-infecting parasite Schistosoma mansoni.</title>
        <authorList>
            <person name="Bu L."/>
            <person name="Lu L."/>
            <person name="Laidemitt M.R."/>
            <person name="Zhang S.M."/>
            <person name="Mutuku M."/>
            <person name="Mkoji G."/>
            <person name="Steinauer M."/>
            <person name="Loker E.S."/>
        </authorList>
    </citation>
    <scope>NUCLEOTIDE SEQUENCE</scope>
    <source>
        <strain evidence="1">KasaAsao</strain>
    </source>
</reference>
<dbReference type="AlphaFoldDB" id="A0AAD8EU48"/>
<protein>
    <submittedName>
        <fullName evidence="1">Uncharacterized protein</fullName>
    </submittedName>
</protein>
<organism evidence="1 2">
    <name type="scientific">Biomphalaria pfeifferi</name>
    <name type="common">Bloodfluke planorb</name>
    <name type="synonym">Freshwater snail</name>
    <dbReference type="NCBI Taxonomy" id="112525"/>
    <lineage>
        <taxon>Eukaryota</taxon>
        <taxon>Metazoa</taxon>
        <taxon>Spiralia</taxon>
        <taxon>Lophotrochozoa</taxon>
        <taxon>Mollusca</taxon>
        <taxon>Gastropoda</taxon>
        <taxon>Heterobranchia</taxon>
        <taxon>Euthyneura</taxon>
        <taxon>Panpulmonata</taxon>
        <taxon>Hygrophila</taxon>
        <taxon>Lymnaeoidea</taxon>
        <taxon>Planorbidae</taxon>
        <taxon>Biomphalaria</taxon>
    </lineage>
</organism>
<reference evidence="1" key="2">
    <citation type="submission" date="2023-04" db="EMBL/GenBank/DDBJ databases">
        <authorList>
            <person name="Bu L."/>
            <person name="Lu L."/>
            <person name="Laidemitt M.R."/>
            <person name="Zhang S.M."/>
            <person name="Mutuku M."/>
            <person name="Mkoji G."/>
            <person name="Steinauer M."/>
            <person name="Loker E.S."/>
        </authorList>
    </citation>
    <scope>NUCLEOTIDE SEQUENCE</scope>
    <source>
        <strain evidence="1">KasaAsao</strain>
        <tissue evidence="1">Whole Snail</tissue>
    </source>
</reference>
<gene>
    <name evidence="1" type="ORF">Bpfe_030536</name>
</gene>
<sequence length="68" mass="7347">DRKYPARDRLPASLSVPGAIQTAPSCSSASHYPKLGVLLDAIYVTWTPRDAEGIICISDRKEANHGLP</sequence>
<name>A0AAD8EU48_BIOPF</name>
<keyword evidence="2" id="KW-1185">Reference proteome</keyword>
<accession>A0AAD8EU48</accession>
<comment type="caution">
    <text evidence="1">The sequence shown here is derived from an EMBL/GenBank/DDBJ whole genome shotgun (WGS) entry which is preliminary data.</text>
</comment>
<evidence type="ECO:0000313" key="2">
    <source>
        <dbReference type="Proteomes" id="UP001233172"/>
    </source>
</evidence>
<dbReference type="Proteomes" id="UP001233172">
    <property type="component" value="Unassembled WGS sequence"/>
</dbReference>
<proteinExistence type="predicted"/>
<feature type="non-terminal residue" evidence="1">
    <location>
        <position position="1"/>
    </location>
</feature>